<evidence type="ECO:0000256" key="2">
    <source>
        <dbReference type="ARBA" id="ARBA00022475"/>
    </source>
</evidence>
<keyword evidence="2" id="KW-1003">Cell membrane</keyword>
<keyword evidence="8" id="KW-1185">Reference proteome</keyword>
<dbReference type="AlphaFoldDB" id="A0A7K0FK69"/>
<dbReference type="PANTHER" id="PTHR43646">
    <property type="entry name" value="GLYCOSYLTRANSFERASE"/>
    <property type="match status" value="1"/>
</dbReference>
<dbReference type="Pfam" id="PF00535">
    <property type="entry name" value="Glycos_transf_2"/>
    <property type="match status" value="1"/>
</dbReference>
<dbReference type="RefSeq" id="WP_154286467.1">
    <property type="nucleotide sequence ID" value="NZ_WKJI01000001.1"/>
</dbReference>
<dbReference type="InterPro" id="IPR001173">
    <property type="entry name" value="Glyco_trans_2-like"/>
</dbReference>
<evidence type="ECO:0000313" key="8">
    <source>
        <dbReference type="Proteomes" id="UP000462931"/>
    </source>
</evidence>
<dbReference type="InterPro" id="IPR026461">
    <property type="entry name" value="Trfase_2_rSAM/seldom_assoc"/>
</dbReference>
<protein>
    <submittedName>
        <fullName evidence="7">Glycosyltransferase</fullName>
    </submittedName>
</protein>
<keyword evidence="5" id="KW-0472">Membrane</keyword>
<reference evidence="7 8" key="1">
    <citation type="submission" date="2019-11" db="EMBL/GenBank/DDBJ databases">
        <authorList>
            <person name="Cheng Q."/>
            <person name="Yang Z."/>
        </authorList>
    </citation>
    <scope>NUCLEOTIDE SEQUENCE [LARGE SCALE GENOMIC DNA]</scope>
    <source>
        <strain evidence="7 8">HX-22-1</strain>
    </source>
</reference>
<dbReference type="GO" id="GO:0005886">
    <property type="term" value="C:plasma membrane"/>
    <property type="evidence" value="ECO:0007669"/>
    <property type="project" value="UniProtKB-SubCell"/>
</dbReference>
<accession>A0A7K0FK69</accession>
<evidence type="ECO:0000256" key="3">
    <source>
        <dbReference type="ARBA" id="ARBA00022676"/>
    </source>
</evidence>
<name>A0A7K0FK69_9SPHI</name>
<dbReference type="CDD" id="cd02522">
    <property type="entry name" value="GT_2_like_a"/>
    <property type="match status" value="1"/>
</dbReference>
<dbReference type="Proteomes" id="UP000462931">
    <property type="component" value="Unassembled WGS sequence"/>
</dbReference>
<comment type="subcellular location">
    <subcellularLocation>
        <location evidence="1">Cell membrane</location>
    </subcellularLocation>
</comment>
<gene>
    <name evidence="7" type="ORF">GJJ64_04095</name>
</gene>
<evidence type="ECO:0000256" key="4">
    <source>
        <dbReference type="ARBA" id="ARBA00022679"/>
    </source>
</evidence>
<proteinExistence type="predicted"/>
<feature type="domain" description="Glycosyltransferase 2-like" evidence="6">
    <location>
        <begin position="5"/>
        <end position="125"/>
    </location>
</feature>
<evidence type="ECO:0000256" key="1">
    <source>
        <dbReference type="ARBA" id="ARBA00004236"/>
    </source>
</evidence>
<evidence type="ECO:0000259" key="6">
    <source>
        <dbReference type="Pfam" id="PF00535"/>
    </source>
</evidence>
<comment type="caution">
    <text evidence="7">The sequence shown here is derived from an EMBL/GenBank/DDBJ whole genome shotgun (WGS) entry which is preliminary data.</text>
</comment>
<dbReference type="NCBIfam" id="TIGR04283">
    <property type="entry name" value="glyco_like_mftF"/>
    <property type="match status" value="1"/>
</dbReference>
<dbReference type="InterPro" id="IPR029044">
    <property type="entry name" value="Nucleotide-diphossugar_trans"/>
</dbReference>
<keyword evidence="3" id="KW-0328">Glycosyltransferase</keyword>
<evidence type="ECO:0000256" key="5">
    <source>
        <dbReference type="ARBA" id="ARBA00023136"/>
    </source>
</evidence>
<sequence length="237" mass="27695">MVSISVIIPTYNEEDNIQTLLRHLKKAENFQEIEILVSDGGSTDKTKQIIETEGFTCLQGGQKSRAKQLNFGAKHAKGSILYFVHADSLPPLTFVADIKNAIQDGFPIGCYRFKFNSPKKILKVNAYFTRFDRLMCRGGDQSLFITRKIFDELQGYDEYYKIMEDYDIIIRARKKYAFKIIPKDIIVSARKYDHNSYFKVNITNLAVFIMFFLKVNQDKMINFYRKMLNHQESELKY</sequence>
<evidence type="ECO:0000313" key="7">
    <source>
        <dbReference type="EMBL" id="MRX46364.1"/>
    </source>
</evidence>
<dbReference type="PANTHER" id="PTHR43646:SF2">
    <property type="entry name" value="GLYCOSYLTRANSFERASE 2-LIKE DOMAIN-CONTAINING PROTEIN"/>
    <property type="match status" value="1"/>
</dbReference>
<dbReference type="SUPFAM" id="SSF53448">
    <property type="entry name" value="Nucleotide-diphospho-sugar transferases"/>
    <property type="match status" value="1"/>
</dbReference>
<dbReference type="GO" id="GO:0016757">
    <property type="term" value="F:glycosyltransferase activity"/>
    <property type="evidence" value="ECO:0007669"/>
    <property type="project" value="UniProtKB-KW"/>
</dbReference>
<dbReference type="Gene3D" id="3.90.550.10">
    <property type="entry name" value="Spore Coat Polysaccharide Biosynthesis Protein SpsA, Chain A"/>
    <property type="match status" value="1"/>
</dbReference>
<dbReference type="EMBL" id="WKJI01000001">
    <property type="protein sequence ID" value="MRX46364.1"/>
    <property type="molecule type" value="Genomic_DNA"/>
</dbReference>
<keyword evidence="4 7" id="KW-0808">Transferase</keyword>
<organism evidence="7 8">
    <name type="scientific">Pedobacter puniceum</name>
    <dbReference type="NCBI Taxonomy" id="2666136"/>
    <lineage>
        <taxon>Bacteria</taxon>
        <taxon>Pseudomonadati</taxon>
        <taxon>Bacteroidota</taxon>
        <taxon>Sphingobacteriia</taxon>
        <taxon>Sphingobacteriales</taxon>
        <taxon>Sphingobacteriaceae</taxon>
        <taxon>Pedobacter</taxon>
    </lineage>
</organism>